<dbReference type="GO" id="GO:0046872">
    <property type="term" value="F:metal ion binding"/>
    <property type="evidence" value="ECO:0007669"/>
    <property type="project" value="UniProtKB-KW"/>
</dbReference>
<evidence type="ECO:0000313" key="7">
    <source>
        <dbReference type="Proteomes" id="UP000193689"/>
    </source>
</evidence>
<evidence type="ECO:0000259" key="5">
    <source>
        <dbReference type="PROSITE" id="PS51891"/>
    </source>
</evidence>
<dbReference type="EMBL" id="MCFJ01000006">
    <property type="protein sequence ID" value="ORY64791.1"/>
    <property type="molecule type" value="Genomic_DNA"/>
</dbReference>
<dbReference type="Proteomes" id="UP000193689">
    <property type="component" value="Unassembled WGS sequence"/>
</dbReference>
<dbReference type="PANTHER" id="PTHR33337">
    <property type="entry name" value="GFA DOMAIN-CONTAINING PROTEIN"/>
    <property type="match status" value="1"/>
</dbReference>
<protein>
    <submittedName>
        <fullName evidence="6">Mss4-like protein</fullName>
    </submittedName>
</protein>
<dbReference type="SUPFAM" id="SSF51316">
    <property type="entry name" value="Mss4-like"/>
    <property type="match status" value="1"/>
</dbReference>
<dbReference type="GeneID" id="63778914"/>
<gene>
    <name evidence="6" type="ORF">BCR38DRAFT_465444</name>
</gene>
<evidence type="ECO:0000313" key="6">
    <source>
        <dbReference type="EMBL" id="ORY64791.1"/>
    </source>
</evidence>
<accession>A0A1Y2DZT9</accession>
<evidence type="ECO:0000256" key="3">
    <source>
        <dbReference type="ARBA" id="ARBA00022833"/>
    </source>
</evidence>
<name>A0A1Y2DZT9_9PEZI</name>
<keyword evidence="2" id="KW-0479">Metal-binding</keyword>
<dbReference type="Gene3D" id="3.90.1590.10">
    <property type="entry name" value="glutathione-dependent formaldehyde- activating enzyme (gfa)"/>
    <property type="match status" value="1"/>
</dbReference>
<reference evidence="6 7" key="1">
    <citation type="submission" date="2016-07" db="EMBL/GenBank/DDBJ databases">
        <title>Pervasive Adenine N6-methylation of Active Genes in Fungi.</title>
        <authorList>
            <consortium name="DOE Joint Genome Institute"/>
            <person name="Mondo S.J."/>
            <person name="Dannebaum R.O."/>
            <person name="Kuo R.C."/>
            <person name="Labutti K."/>
            <person name="Haridas S."/>
            <person name="Kuo A."/>
            <person name="Salamov A."/>
            <person name="Ahrendt S.R."/>
            <person name="Lipzen A."/>
            <person name="Sullivan W."/>
            <person name="Andreopoulos W.B."/>
            <person name="Clum A."/>
            <person name="Lindquist E."/>
            <person name="Daum C."/>
            <person name="Ramamoorthy G.K."/>
            <person name="Gryganskyi A."/>
            <person name="Culley D."/>
            <person name="Magnuson J.K."/>
            <person name="James T.Y."/>
            <person name="O'Malley M.A."/>
            <person name="Stajich J.E."/>
            <person name="Spatafora J.W."/>
            <person name="Visel A."/>
            <person name="Grigoriev I.V."/>
        </authorList>
    </citation>
    <scope>NUCLEOTIDE SEQUENCE [LARGE SCALE GENOMIC DNA]</scope>
    <source>
        <strain evidence="6 7">CBS 129021</strain>
    </source>
</reference>
<dbReference type="PROSITE" id="PS51891">
    <property type="entry name" value="CENP_V_GFA"/>
    <property type="match status" value="1"/>
</dbReference>
<proteinExistence type="inferred from homology"/>
<evidence type="ECO:0000256" key="1">
    <source>
        <dbReference type="ARBA" id="ARBA00005495"/>
    </source>
</evidence>
<dbReference type="InParanoid" id="A0A1Y2DZT9"/>
<keyword evidence="7" id="KW-1185">Reference proteome</keyword>
<dbReference type="Pfam" id="PF04828">
    <property type="entry name" value="GFA"/>
    <property type="match status" value="1"/>
</dbReference>
<dbReference type="AlphaFoldDB" id="A0A1Y2DZT9"/>
<keyword evidence="3" id="KW-0862">Zinc</keyword>
<dbReference type="OrthoDB" id="9985472at2759"/>
<organism evidence="6 7">
    <name type="scientific">Pseudomassariella vexata</name>
    <dbReference type="NCBI Taxonomy" id="1141098"/>
    <lineage>
        <taxon>Eukaryota</taxon>
        <taxon>Fungi</taxon>
        <taxon>Dikarya</taxon>
        <taxon>Ascomycota</taxon>
        <taxon>Pezizomycotina</taxon>
        <taxon>Sordariomycetes</taxon>
        <taxon>Xylariomycetidae</taxon>
        <taxon>Amphisphaeriales</taxon>
        <taxon>Pseudomassariaceae</taxon>
        <taxon>Pseudomassariella</taxon>
    </lineage>
</organism>
<comment type="caution">
    <text evidence="6">The sequence shown here is derived from an EMBL/GenBank/DDBJ whole genome shotgun (WGS) entry which is preliminary data.</text>
</comment>
<dbReference type="InterPro" id="IPR006913">
    <property type="entry name" value="CENP-V/GFA"/>
</dbReference>
<evidence type="ECO:0000256" key="2">
    <source>
        <dbReference type="ARBA" id="ARBA00022723"/>
    </source>
</evidence>
<dbReference type="RefSeq" id="XP_040715944.1">
    <property type="nucleotide sequence ID" value="XM_040862702.1"/>
</dbReference>
<dbReference type="GO" id="GO:0016846">
    <property type="term" value="F:carbon-sulfur lyase activity"/>
    <property type="evidence" value="ECO:0007669"/>
    <property type="project" value="InterPro"/>
</dbReference>
<sequence>MPALPGSCYCQAIRYTITLDNPESDARTSICHCGNCKNFTGGNYGITTKIPKSSFKITQGQDHIKVHEADNGSGVELHREFCGTCGGSLLEYGANAGNFIYIFYGTMEDHTRGQLEPKGEFFCMMRDPWMPEIQGLFHKEKIKE</sequence>
<comment type="similarity">
    <text evidence="1">Belongs to the Gfa family.</text>
</comment>
<dbReference type="InterPro" id="IPR011057">
    <property type="entry name" value="Mss4-like_sf"/>
</dbReference>
<feature type="domain" description="CENP-V/GFA" evidence="5">
    <location>
        <begin position="4"/>
        <end position="130"/>
    </location>
</feature>
<dbReference type="PANTHER" id="PTHR33337:SF40">
    <property type="entry name" value="CENP-V_GFA DOMAIN-CONTAINING PROTEIN-RELATED"/>
    <property type="match status" value="1"/>
</dbReference>
<evidence type="ECO:0000256" key="4">
    <source>
        <dbReference type="ARBA" id="ARBA00023239"/>
    </source>
</evidence>
<keyword evidence="4" id="KW-0456">Lyase</keyword>
<dbReference type="STRING" id="1141098.A0A1Y2DZT9"/>